<keyword evidence="3" id="KW-1185">Reference proteome</keyword>
<proteinExistence type="predicted"/>
<evidence type="ECO:0000313" key="2">
    <source>
        <dbReference type="EMBL" id="KAF2187075.1"/>
    </source>
</evidence>
<protein>
    <submittedName>
        <fullName evidence="2">Uncharacterized protein</fullName>
    </submittedName>
</protein>
<feature type="region of interest" description="Disordered" evidence="1">
    <location>
        <begin position="152"/>
        <end position="177"/>
    </location>
</feature>
<gene>
    <name evidence="2" type="ORF">K469DRAFT_122936</name>
</gene>
<evidence type="ECO:0000256" key="1">
    <source>
        <dbReference type="SAM" id="MobiDB-lite"/>
    </source>
</evidence>
<dbReference type="Proteomes" id="UP000800200">
    <property type="component" value="Unassembled WGS sequence"/>
</dbReference>
<reference evidence="2" key="1">
    <citation type="journal article" date="2020" name="Stud. Mycol.">
        <title>101 Dothideomycetes genomes: a test case for predicting lifestyles and emergence of pathogens.</title>
        <authorList>
            <person name="Haridas S."/>
            <person name="Albert R."/>
            <person name="Binder M."/>
            <person name="Bloem J."/>
            <person name="Labutti K."/>
            <person name="Salamov A."/>
            <person name="Andreopoulos B."/>
            <person name="Baker S."/>
            <person name="Barry K."/>
            <person name="Bills G."/>
            <person name="Bluhm B."/>
            <person name="Cannon C."/>
            <person name="Castanera R."/>
            <person name="Culley D."/>
            <person name="Daum C."/>
            <person name="Ezra D."/>
            <person name="Gonzalez J."/>
            <person name="Henrissat B."/>
            <person name="Kuo A."/>
            <person name="Liang C."/>
            <person name="Lipzen A."/>
            <person name="Lutzoni F."/>
            <person name="Magnuson J."/>
            <person name="Mondo S."/>
            <person name="Nolan M."/>
            <person name="Ohm R."/>
            <person name="Pangilinan J."/>
            <person name="Park H.-J."/>
            <person name="Ramirez L."/>
            <person name="Alfaro M."/>
            <person name="Sun H."/>
            <person name="Tritt A."/>
            <person name="Yoshinaga Y."/>
            <person name="Zwiers L.-H."/>
            <person name="Turgeon B."/>
            <person name="Goodwin S."/>
            <person name="Spatafora J."/>
            <person name="Crous P."/>
            <person name="Grigoriev I."/>
        </authorList>
    </citation>
    <scope>NUCLEOTIDE SEQUENCE</scope>
    <source>
        <strain evidence="2">CBS 207.26</strain>
    </source>
</reference>
<dbReference type="EMBL" id="ML994628">
    <property type="protein sequence ID" value="KAF2187075.1"/>
    <property type="molecule type" value="Genomic_DNA"/>
</dbReference>
<feature type="compositionally biased region" description="Low complexity" evidence="1">
    <location>
        <begin position="155"/>
        <end position="168"/>
    </location>
</feature>
<accession>A0A6A6E7S6</accession>
<dbReference type="OrthoDB" id="3045089at2759"/>
<sequence>MQLALRQKKILEKEADTPQASLEENQFRRLAESLVEANRQSFQKLQEELVAAKVNESKNPSVHFGEPTTTLHHWIGDRDDTATWLYRLVFSEEIPPRPYSFPNQARIRTRGQRPKSSLQRRHVSKIPQLPFQFLVTPINSYLSKHLPLNHSFGKPGQTGTQGPPNRQTMKTRRQHLPTPLERVTIRMIYMISPKVQLIVMLPPPPTFRKANLNYPLWIHLSWSILTMNHETTRIRGTSLQK</sequence>
<evidence type="ECO:0000313" key="3">
    <source>
        <dbReference type="Proteomes" id="UP000800200"/>
    </source>
</evidence>
<name>A0A6A6E7S6_9PEZI</name>
<dbReference type="AlphaFoldDB" id="A0A6A6E7S6"/>
<organism evidence="2 3">
    <name type="scientific">Zopfia rhizophila CBS 207.26</name>
    <dbReference type="NCBI Taxonomy" id="1314779"/>
    <lineage>
        <taxon>Eukaryota</taxon>
        <taxon>Fungi</taxon>
        <taxon>Dikarya</taxon>
        <taxon>Ascomycota</taxon>
        <taxon>Pezizomycotina</taxon>
        <taxon>Dothideomycetes</taxon>
        <taxon>Dothideomycetes incertae sedis</taxon>
        <taxon>Zopfiaceae</taxon>
        <taxon>Zopfia</taxon>
    </lineage>
</organism>